<evidence type="ECO:0000256" key="1">
    <source>
        <dbReference type="SAM" id="Phobius"/>
    </source>
</evidence>
<dbReference type="EMBL" id="CP123771">
    <property type="protein sequence ID" value="WGO94414.1"/>
    <property type="molecule type" value="Genomic_DNA"/>
</dbReference>
<keyword evidence="1" id="KW-0472">Membrane</keyword>
<keyword evidence="1" id="KW-0812">Transmembrane</keyword>
<feature type="transmembrane region" description="Helical" evidence="1">
    <location>
        <begin position="12"/>
        <end position="28"/>
    </location>
</feature>
<dbReference type="Proteomes" id="UP001227386">
    <property type="component" value="Chromosome"/>
</dbReference>
<keyword evidence="1" id="KW-1133">Transmembrane helix</keyword>
<evidence type="ECO:0000313" key="2">
    <source>
        <dbReference type="EMBL" id="WGO94414.1"/>
    </source>
</evidence>
<feature type="transmembrane region" description="Helical" evidence="1">
    <location>
        <begin position="49"/>
        <end position="69"/>
    </location>
</feature>
<name>A0ABY8PGT2_9PSED</name>
<evidence type="ECO:0000313" key="3">
    <source>
        <dbReference type="Proteomes" id="UP001227386"/>
    </source>
</evidence>
<keyword evidence="3" id="KW-1185">Reference proteome</keyword>
<accession>A0ABY8PGT2</accession>
<reference evidence="2 3" key="1">
    <citation type="journal article" date="2012" name="Appl. Soil Ecol.">
        <title>Isolation and characterization of new plant growth-promoting bacterial endophytes.</title>
        <authorList>
            <person name="Rashid S."/>
            <person name="Charles T.C."/>
            <person name="Glick B.R."/>
        </authorList>
    </citation>
    <scope>NUCLEOTIDE SEQUENCE [LARGE SCALE GENOMIC DNA]</scope>
    <source>
        <strain evidence="2 3">YsS1</strain>
    </source>
</reference>
<proteinExistence type="predicted"/>
<dbReference type="RefSeq" id="WP_256454306.1">
    <property type="nucleotide sequence ID" value="NZ_CP087200.1"/>
</dbReference>
<protein>
    <submittedName>
        <fullName evidence="2">Uncharacterized protein</fullName>
    </submittedName>
</protein>
<sequence length="157" mass="16901">MNPIVLDVIKVGFHGAAIAMAYLTYRLIHKALDANAVPGVNLGGIMGSVKLFMCLCVVLFAIGVGAQIFTSAPHQTVAKVMVTPSPWPEQLKNYESLVLISHGKKKVDVVEGFAEIEGYDKDNIRVGIERLVNVLADLSEKNKALLQRVSPVGGFGQ</sequence>
<organism evidence="2 3">
    <name type="scientific">Pseudomonas viciae</name>
    <dbReference type="NCBI Taxonomy" id="2505979"/>
    <lineage>
        <taxon>Bacteria</taxon>
        <taxon>Pseudomonadati</taxon>
        <taxon>Pseudomonadota</taxon>
        <taxon>Gammaproteobacteria</taxon>
        <taxon>Pseudomonadales</taxon>
        <taxon>Pseudomonadaceae</taxon>
        <taxon>Pseudomonas</taxon>
    </lineage>
</organism>
<gene>
    <name evidence="2" type="ORF">QCD61_04855</name>
</gene>